<dbReference type="AlphaFoldDB" id="A0A136IJY0"/>
<proteinExistence type="predicted"/>
<protein>
    <submittedName>
        <fullName evidence="1">Uncharacterized protein</fullName>
    </submittedName>
</protein>
<evidence type="ECO:0000313" key="2">
    <source>
        <dbReference type="Proteomes" id="UP000070501"/>
    </source>
</evidence>
<keyword evidence="2" id="KW-1185">Reference proteome</keyword>
<dbReference type="OrthoDB" id="5070566at2759"/>
<gene>
    <name evidence="1" type="ORF">Micbo1qcDRAFT_210118</name>
</gene>
<organism evidence="1 2">
    <name type="scientific">Microdochium bolleyi</name>
    <dbReference type="NCBI Taxonomy" id="196109"/>
    <lineage>
        <taxon>Eukaryota</taxon>
        <taxon>Fungi</taxon>
        <taxon>Dikarya</taxon>
        <taxon>Ascomycota</taxon>
        <taxon>Pezizomycotina</taxon>
        <taxon>Sordariomycetes</taxon>
        <taxon>Xylariomycetidae</taxon>
        <taxon>Xylariales</taxon>
        <taxon>Microdochiaceae</taxon>
        <taxon>Microdochium</taxon>
    </lineage>
</organism>
<evidence type="ECO:0000313" key="1">
    <source>
        <dbReference type="EMBL" id="KXJ85256.1"/>
    </source>
</evidence>
<name>A0A136IJY0_9PEZI</name>
<accession>A0A136IJY0</accession>
<reference evidence="2" key="1">
    <citation type="submission" date="2016-02" db="EMBL/GenBank/DDBJ databases">
        <title>Draft genome sequence of Microdochium bolleyi, a fungal endophyte of beachgrass.</title>
        <authorList>
            <consortium name="DOE Joint Genome Institute"/>
            <person name="David A.S."/>
            <person name="May G."/>
            <person name="Haridas S."/>
            <person name="Lim J."/>
            <person name="Wang M."/>
            <person name="Labutti K."/>
            <person name="Lipzen A."/>
            <person name="Barry K."/>
            <person name="Grigoriev I.V."/>
        </authorList>
    </citation>
    <scope>NUCLEOTIDE SEQUENCE [LARGE SCALE GENOMIC DNA]</scope>
    <source>
        <strain evidence="2">J235TASD1</strain>
    </source>
</reference>
<dbReference type="Proteomes" id="UP000070501">
    <property type="component" value="Unassembled WGS sequence"/>
</dbReference>
<dbReference type="EMBL" id="KQ964288">
    <property type="protein sequence ID" value="KXJ85256.1"/>
    <property type="molecule type" value="Genomic_DNA"/>
</dbReference>
<dbReference type="InParanoid" id="A0A136IJY0"/>
<sequence length="151" mass="16849">MAGVIQYTNNYSQVFHHKGVDLSPEGHAEGRLAEYRAATVEACRLDPAVGSIQYNSIVKDGVGAEWAVVFKDEKFNITVHYDNKKKNRWTGVRTRTIGYTLSLSVIQECRPIGANPARIPRHIGVSLADEAERAQIIDHEAGVDFESPWVR</sequence>